<name>A0A6L2PMQ4_COPFO</name>
<proteinExistence type="predicted"/>
<feature type="domain" description="ISXO2-like transposase" evidence="1">
    <location>
        <begin position="108"/>
        <end position="234"/>
    </location>
</feature>
<reference evidence="3" key="1">
    <citation type="submission" date="2020-01" db="EMBL/GenBank/DDBJ databases">
        <title>Draft genome sequence of the Termite Coptotermes fromosanus.</title>
        <authorList>
            <person name="Itakura S."/>
            <person name="Yosikawa Y."/>
            <person name="Umezawa K."/>
        </authorList>
    </citation>
    <scope>NUCLEOTIDE SEQUENCE [LARGE SCALE GENOMIC DNA]</scope>
</reference>
<dbReference type="PANTHER" id="PTHR47163">
    <property type="entry name" value="DDE_TNP_IS1595 DOMAIN-CONTAINING PROTEIN"/>
    <property type="match status" value="1"/>
</dbReference>
<dbReference type="Proteomes" id="UP000502823">
    <property type="component" value="Unassembled WGS sequence"/>
</dbReference>
<dbReference type="NCBIfam" id="NF033547">
    <property type="entry name" value="transpos_IS1595"/>
    <property type="match status" value="1"/>
</dbReference>
<evidence type="ECO:0000259" key="1">
    <source>
        <dbReference type="SMART" id="SM01126"/>
    </source>
</evidence>
<dbReference type="OrthoDB" id="6611384at2759"/>
<dbReference type="EMBL" id="BLKM01011192">
    <property type="protein sequence ID" value="GFG32412.1"/>
    <property type="molecule type" value="Genomic_DNA"/>
</dbReference>
<keyword evidence="3" id="KW-1185">Reference proteome</keyword>
<dbReference type="InParanoid" id="A0A6L2PMQ4"/>
<dbReference type="SMART" id="SM01126">
    <property type="entry name" value="DDE_Tnp_IS1595"/>
    <property type="match status" value="1"/>
</dbReference>
<dbReference type="InterPro" id="IPR024445">
    <property type="entry name" value="Tnp_ISXO2-like"/>
</dbReference>
<dbReference type="Pfam" id="PF12762">
    <property type="entry name" value="DDE_Tnp_IS1595"/>
    <property type="match status" value="1"/>
</dbReference>
<gene>
    <name evidence="2" type="ORF">Cfor_02584</name>
</gene>
<organism evidence="2 3">
    <name type="scientific">Coptotermes formosanus</name>
    <name type="common">Formosan subterranean termite</name>
    <dbReference type="NCBI Taxonomy" id="36987"/>
    <lineage>
        <taxon>Eukaryota</taxon>
        <taxon>Metazoa</taxon>
        <taxon>Ecdysozoa</taxon>
        <taxon>Arthropoda</taxon>
        <taxon>Hexapoda</taxon>
        <taxon>Insecta</taxon>
        <taxon>Pterygota</taxon>
        <taxon>Neoptera</taxon>
        <taxon>Polyneoptera</taxon>
        <taxon>Dictyoptera</taxon>
        <taxon>Blattodea</taxon>
        <taxon>Blattoidea</taxon>
        <taxon>Termitoidae</taxon>
        <taxon>Rhinotermitidae</taxon>
        <taxon>Coptotermes</taxon>
    </lineage>
</organism>
<comment type="caution">
    <text evidence="2">The sequence shown here is derived from an EMBL/GenBank/DDBJ whole genome shotgun (WGS) entry which is preliminary data.</text>
</comment>
<evidence type="ECO:0000313" key="2">
    <source>
        <dbReference type="EMBL" id="GFG32412.1"/>
    </source>
</evidence>
<dbReference type="PANTHER" id="PTHR47163:SF2">
    <property type="entry name" value="SI:DKEY-17M8.2"/>
    <property type="match status" value="1"/>
</dbReference>
<protein>
    <recommendedName>
        <fullName evidence="1">ISXO2-like transposase domain-containing protein</fullName>
    </recommendedName>
</protein>
<dbReference type="InterPro" id="IPR053164">
    <property type="entry name" value="IS1016-like_transposase"/>
</dbReference>
<accession>A0A6L2PMQ4</accession>
<dbReference type="AlphaFoldDB" id="A0A6L2PMQ4"/>
<sequence length="282" mass="31990">MVDAITTVIEKYQRRLINMPYVPATTYGRAALGKDGVANELFLTFLFSDKEQSNLNFMEVMILTYDIVRRVPAHIIQQGHQFGSKTIADWDQFCREAMLVYLECCSEKIGGPNKTVEIDESKFGRRKYHRGHPVKGQWVFGGVERESGKTFLVPVPDRAADTLMDVLPVWVEPGTNIISDCWAAYRNLEAHGYTHQTVNHSIGFADLRTGAHTNTIESTWRHVKAFLNPYNRQTDYLYTLAEYMFHARCRTQGVDAFNAFIKLAADTDWSAVAPLNDEPGAT</sequence>
<evidence type="ECO:0000313" key="3">
    <source>
        <dbReference type="Proteomes" id="UP000502823"/>
    </source>
</evidence>